<dbReference type="EMBL" id="KR091910">
    <property type="protein sequence ID" value="AKS25345.1"/>
    <property type="molecule type" value="Genomic_DNA"/>
</dbReference>
<dbReference type="Proteomes" id="UP000232791">
    <property type="component" value="Segment"/>
</dbReference>
<gene>
    <name evidence="1" type="primary">p78</name>
    <name evidence="1" type="synonym">83</name>
    <name evidence="1" type="ORF">clas2</name>
</gene>
<keyword evidence="2" id="KW-1185">Reference proteome</keyword>
<evidence type="ECO:0000313" key="2">
    <source>
        <dbReference type="Proteomes" id="UP000232791"/>
    </source>
</evidence>
<sequence>MDLLGFIRQNNFNADVRDTIKLMKWNNSLKRKLDAKTDVISITTEELVEFMESVYQMIVKRSSHVGTIKQPPLMSCDSSASQIDATVSSPVISTTPTPVVLSPPVVVVNNNNDVNISACDKDLLDYDMKVVDTN</sequence>
<organism evidence="1 2">
    <name type="scientific">Clostera anastomosis granulovirus B</name>
    <dbReference type="NCBI Taxonomy" id="1986290"/>
    <lineage>
        <taxon>Viruses</taxon>
        <taxon>Viruses incertae sedis</taxon>
        <taxon>Naldaviricetes</taxon>
        <taxon>Lefavirales</taxon>
        <taxon>Baculoviridae</taxon>
        <taxon>Betabaculovirus</taxon>
        <taxon>Betabaculovirus alterclanastomosis</taxon>
    </lineage>
</organism>
<dbReference type="OrthoDB" id="28204at10239"/>
<accession>A0A0K0WS18</accession>
<evidence type="ECO:0000313" key="1">
    <source>
        <dbReference type="EMBL" id="AKS25345.1"/>
    </source>
</evidence>
<name>A0A0K0WS18_9BBAC</name>
<protein>
    <submittedName>
        <fullName evidence="1">p78/83</fullName>
    </submittedName>
</protein>
<proteinExistence type="predicted"/>
<reference evidence="1 2" key="1">
    <citation type="journal article" date="2015" name="PLoS ONE">
        <title>The Complete Genome of a New Betabaculovirus from Clostera anastomosis.</title>
        <authorList>
            <person name="Yin F."/>
            <person name="Zhu Z."/>
            <person name="Liu X."/>
            <person name="Hou D."/>
            <person name="Wang J."/>
            <person name="Zhang L."/>
            <person name="Wang M."/>
            <person name="Kou Z."/>
            <person name="Wang H."/>
            <person name="Deng F."/>
            <person name="Hu Z."/>
        </authorList>
    </citation>
    <scope>NUCLEOTIDE SEQUENCE [LARGE SCALE GENOMIC DNA]</scope>
    <source>
        <strain evidence="1 2">ClasGV-B</strain>
    </source>
</reference>